<evidence type="ECO:0000256" key="3">
    <source>
        <dbReference type="ARBA" id="ARBA00022801"/>
    </source>
</evidence>
<keyword evidence="4" id="KW-0862">Zinc</keyword>
<dbReference type="SUPFAM" id="SSF102215">
    <property type="entry name" value="Creatininase"/>
    <property type="match status" value="1"/>
</dbReference>
<reference evidence="6 7" key="1">
    <citation type="submission" date="2020-07" db="EMBL/GenBank/DDBJ databases">
        <authorList>
            <person name="Feng H."/>
        </authorList>
    </citation>
    <scope>NUCLEOTIDE SEQUENCE [LARGE SCALE GENOMIC DNA]</scope>
    <source>
        <strain evidence="7">s-10</strain>
    </source>
</reference>
<dbReference type="Pfam" id="PF02633">
    <property type="entry name" value="Creatininase"/>
    <property type="match status" value="1"/>
</dbReference>
<keyword evidence="7" id="KW-1185">Reference proteome</keyword>
<dbReference type="EMBL" id="JACEIQ010000002">
    <property type="protein sequence ID" value="MBA4493540.1"/>
    <property type="molecule type" value="Genomic_DNA"/>
</dbReference>
<dbReference type="PANTHER" id="PTHR35005">
    <property type="entry name" value="3-DEHYDRO-SCYLLO-INOSOSE HYDROLASE"/>
    <property type="match status" value="1"/>
</dbReference>
<dbReference type="AlphaFoldDB" id="A0A7W1WPA7"/>
<dbReference type="PANTHER" id="PTHR35005:SF1">
    <property type="entry name" value="2-AMINO-5-FORMYLAMINO-6-RIBOSYLAMINOPYRIMIDIN-4(3H)-ONE 5'-MONOPHOSPHATE DEFORMYLASE"/>
    <property type="match status" value="1"/>
</dbReference>
<dbReference type="GO" id="GO:0009231">
    <property type="term" value="P:riboflavin biosynthetic process"/>
    <property type="evidence" value="ECO:0007669"/>
    <property type="project" value="TreeGrafter"/>
</dbReference>
<evidence type="ECO:0000256" key="5">
    <source>
        <dbReference type="ARBA" id="ARBA00024029"/>
    </source>
</evidence>
<accession>A0A7W1WPA7</accession>
<keyword evidence="2" id="KW-0479">Metal-binding</keyword>
<dbReference type="Gene3D" id="3.40.50.10310">
    <property type="entry name" value="Creatininase"/>
    <property type="match status" value="1"/>
</dbReference>
<name>A0A7W1WPA7_9BACL</name>
<comment type="similarity">
    <text evidence="5">Belongs to the creatininase superfamily.</text>
</comment>
<keyword evidence="3" id="KW-0378">Hydrolase</keyword>
<proteinExistence type="inferred from homology"/>
<dbReference type="InterPro" id="IPR003785">
    <property type="entry name" value="Creatininase/forma_Hydrolase"/>
</dbReference>
<comment type="caution">
    <text evidence="6">The sequence shown here is derived from an EMBL/GenBank/DDBJ whole genome shotgun (WGS) entry which is preliminary data.</text>
</comment>
<dbReference type="GO" id="GO:0046872">
    <property type="term" value="F:metal ion binding"/>
    <property type="evidence" value="ECO:0007669"/>
    <property type="project" value="UniProtKB-KW"/>
</dbReference>
<protein>
    <submittedName>
        <fullName evidence="6">Creatininase family protein</fullName>
    </submittedName>
</protein>
<organism evidence="6 7">
    <name type="scientific">Paenactinomyces guangxiensis</name>
    <dbReference type="NCBI Taxonomy" id="1490290"/>
    <lineage>
        <taxon>Bacteria</taxon>
        <taxon>Bacillati</taxon>
        <taxon>Bacillota</taxon>
        <taxon>Bacilli</taxon>
        <taxon>Bacillales</taxon>
        <taxon>Thermoactinomycetaceae</taxon>
        <taxon>Paenactinomyces</taxon>
    </lineage>
</organism>
<dbReference type="InterPro" id="IPR024087">
    <property type="entry name" value="Creatininase-like_sf"/>
</dbReference>
<evidence type="ECO:0000313" key="6">
    <source>
        <dbReference type="EMBL" id="MBA4493540.1"/>
    </source>
</evidence>
<sequence>MDYSLENSFEVQEKIREKKVAILPIGAVEAHGPHLPLGTDNILAERLADKIASEVDAFVLPLLPYGQVWSLKNFPGSLTISNQTLIQLVTDLGKSLYEQGFKVFVLLSAHLGNITALKEAARHLYESTPGLTVLSFFYPGTTEVMNQVREGEKVHHTYIHACEIETSIMLYLAEEFVDMSKAIKDLPDIPPDADVTPTPWERFTRTAVLGDATLATREKGEKIVTLAIKNSVRLIEHAKKRDRTTQ</sequence>
<gene>
    <name evidence="6" type="ORF">H1191_04390</name>
</gene>
<dbReference type="RefSeq" id="WP_181750760.1">
    <property type="nucleotide sequence ID" value="NZ_JACEIQ010000002.1"/>
</dbReference>
<evidence type="ECO:0000256" key="2">
    <source>
        <dbReference type="ARBA" id="ARBA00022723"/>
    </source>
</evidence>
<dbReference type="GO" id="GO:0016811">
    <property type="term" value="F:hydrolase activity, acting on carbon-nitrogen (but not peptide) bonds, in linear amides"/>
    <property type="evidence" value="ECO:0007669"/>
    <property type="project" value="TreeGrafter"/>
</dbReference>
<dbReference type="Proteomes" id="UP000535491">
    <property type="component" value="Unassembled WGS sequence"/>
</dbReference>
<evidence type="ECO:0000256" key="4">
    <source>
        <dbReference type="ARBA" id="ARBA00022833"/>
    </source>
</evidence>
<evidence type="ECO:0000313" key="7">
    <source>
        <dbReference type="Proteomes" id="UP000535491"/>
    </source>
</evidence>
<comment type="cofactor">
    <cofactor evidence="1">
        <name>Zn(2+)</name>
        <dbReference type="ChEBI" id="CHEBI:29105"/>
    </cofactor>
</comment>
<evidence type="ECO:0000256" key="1">
    <source>
        <dbReference type="ARBA" id="ARBA00001947"/>
    </source>
</evidence>